<feature type="transmembrane region" description="Helical" evidence="2">
    <location>
        <begin position="147"/>
        <end position="167"/>
    </location>
</feature>
<keyword evidence="4" id="KW-0645">Protease</keyword>
<keyword evidence="4" id="KW-0378">Hydrolase</keyword>
<evidence type="ECO:0000256" key="2">
    <source>
        <dbReference type="SAM" id="Phobius"/>
    </source>
</evidence>
<dbReference type="RefSeq" id="WP_077323004.1">
    <property type="nucleotide sequence ID" value="NZ_CABEHT010000001.1"/>
</dbReference>
<reference evidence="4 5" key="1">
    <citation type="submission" date="2019-05" db="EMBL/GenBank/DDBJ databases">
        <authorList>
            <consortium name="Pathogen Informatics"/>
        </authorList>
    </citation>
    <scope>NUCLEOTIDE SEQUENCE [LARGE SCALE GENOMIC DNA]</scope>
    <source>
        <strain evidence="4 5">NCTC5386</strain>
    </source>
</reference>
<keyword evidence="2" id="KW-0472">Membrane</keyword>
<feature type="transmembrane region" description="Helical" evidence="2">
    <location>
        <begin position="75"/>
        <end position="96"/>
    </location>
</feature>
<feature type="domain" description="CAAX prenyl protease 2/Lysostaphin resistance protein A-like" evidence="3">
    <location>
        <begin position="121"/>
        <end position="206"/>
    </location>
</feature>
<dbReference type="Proteomes" id="UP000394068">
    <property type="component" value="Unassembled WGS sequence"/>
</dbReference>
<keyword evidence="2" id="KW-0812">Transmembrane</keyword>
<sequence length="223" mass="25337">MPLSTQCLSLCFLLVTCCPSIPMQAIFGKGMGKYHFNLVPFLRATLVYYVLALTGICLLSPQLNLSFEGIKGQTFLIGLVLSVLILMLEVVFLHGLHCWQKGQWLPLKVSFVGTTQKWPEVFYPLLIAFCEEMAYRFLWFQVLFFQWHLPILVVLVMSSFCYALNHLLMGKPIFYAKLLTGLIYGSIYYITGQLWLVVIAHVGGNLLVECLSRLQTKGKKVVE</sequence>
<comment type="similarity">
    <text evidence="1">Belongs to the UPF0177 family.</text>
</comment>
<organism evidence="4 5">
    <name type="scientific">Streptococcus pseudoporcinus</name>
    <dbReference type="NCBI Taxonomy" id="361101"/>
    <lineage>
        <taxon>Bacteria</taxon>
        <taxon>Bacillati</taxon>
        <taxon>Bacillota</taxon>
        <taxon>Bacilli</taxon>
        <taxon>Lactobacillales</taxon>
        <taxon>Streptococcaceae</taxon>
        <taxon>Streptococcus</taxon>
    </lineage>
</organism>
<dbReference type="Pfam" id="PF02517">
    <property type="entry name" value="Rce1-like"/>
    <property type="match status" value="1"/>
</dbReference>
<name>A0A4U9XHM6_9STRE</name>
<gene>
    <name evidence="4" type="ORF">NCTC5386_00256</name>
</gene>
<evidence type="ECO:0000313" key="4">
    <source>
        <dbReference type="EMBL" id="VTS12446.1"/>
    </source>
</evidence>
<dbReference type="GO" id="GO:0004175">
    <property type="term" value="F:endopeptidase activity"/>
    <property type="evidence" value="ECO:0007669"/>
    <property type="project" value="UniProtKB-ARBA"/>
</dbReference>
<keyword evidence="2" id="KW-1133">Transmembrane helix</keyword>
<evidence type="ECO:0000256" key="1">
    <source>
        <dbReference type="ARBA" id="ARBA00009067"/>
    </source>
</evidence>
<dbReference type="AlphaFoldDB" id="A0A4U9XHM6"/>
<feature type="transmembrane region" description="Helical" evidence="2">
    <location>
        <begin position="46"/>
        <end position="63"/>
    </location>
</feature>
<feature type="transmembrane region" description="Helical" evidence="2">
    <location>
        <begin position="187"/>
        <end position="208"/>
    </location>
</feature>
<protein>
    <submittedName>
        <fullName evidence="4">CAAX amino terminal protease family protein</fullName>
    </submittedName>
</protein>
<dbReference type="EMBL" id="CABEHT010000001">
    <property type="protein sequence ID" value="VTS12446.1"/>
    <property type="molecule type" value="Genomic_DNA"/>
</dbReference>
<evidence type="ECO:0000313" key="5">
    <source>
        <dbReference type="Proteomes" id="UP000394068"/>
    </source>
</evidence>
<dbReference type="InterPro" id="IPR003675">
    <property type="entry name" value="Rce1/LyrA-like_dom"/>
</dbReference>
<proteinExistence type="inferred from homology"/>
<dbReference type="GO" id="GO:0080120">
    <property type="term" value="P:CAAX-box protein maturation"/>
    <property type="evidence" value="ECO:0007669"/>
    <property type="project" value="UniProtKB-ARBA"/>
</dbReference>
<evidence type="ECO:0000259" key="3">
    <source>
        <dbReference type="Pfam" id="PF02517"/>
    </source>
</evidence>
<accession>A0A4U9XHM6</accession>
<dbReference type="GO" id="GO:0006508">
    <property type="term" value="P:proteolysis"/>
    <property type="evidence" value="ECO:0007669"/>
    <property type="project" value="UniProtKB-KW"/>
</dbReference>